<accession>A0ACA9UDS4</accession>
<comment type="caution">
    <text evidence="1">The sequence shown here is derived from an EMBL/GenBank/DDBJ whole genome shotgun (WGS) entry which is preliminary data.</text>
</comment>
<dbReference type="Proteomes" id="UP000836387">
    <property type="component" value="Unassembled WGS sequence"/>
</dbReference>
<gene>
    <name evidence="1" type="ORF">CRV2_00019447</name>
</gene>
<reference evidence="1" key="2">
    <citation type="submission" date="2021-10" db="EMBL/GenBank/DDBJ databases">
        <authorList>
            <person name="Piombo E."/>
        </authorList>
    </citation>
    <scope>NUCLEOTIDE SEQUENCE</scope>
</reference>
<sequence length="262" mass="30619">MSAETSSILPTRLRPRKPPATDWKTLRANGCLVVTYTEEAKQIRRTLSKPMPPAILFPWTLKYQTWVWDIELEYDVSEFRRAKMVDGVPKILTTWRPTEVNVNQLPEAFAKRLQVLCTDDEWDNFGKNSRLWHGEKYDFRPHRVIVEAEGVKVAGFWKKTYVGIEEVSNELLNKACAIILRDLGEPGWEQCVRIWTKTFGTSHSMSAVLRANLEREPEENMEEMGIEEEEAEKRLEEVMMIEEKVRLEAEMDCEDDEFLSDF</sequence>
<evidence type="ECO:0000313" key="1">
    <source>
        <dbReference type="EMBL" id="CAG9950869.1"/>
    </source>
</evidence>
<keyword evidence="2" id="KW-1185">Reference proteome</keyword>
<dbReference type="EMBL" id="CADEHS020000202">
    <property type="protein sequence ID" value="CAG9950869.1"/>
    <property type="molecule type" value="Genomic_DNA"/>
</dbReference>
<evidence type="ECO:0000313" key="2">
    <source>
        <dbReference type="Proteomes" id="UP000836387"/>
    </source>
</evidence>
<reference evidence="1" key="1">
    <citation type="submission" date="2020-04" db="EMBL/GenBank/DDBJ databases">
        <authorList>
            <person name="Broberg M."/>
        </authorList>
    </citation>
    <scope>NUCLEOTIDE SEQUENCE</scope>
</reference>
<protein>
    <submittedName>
        <fullName evidence="1">Uncharacterized protein</fullName>
    </submittedName>
</protein>
<organism evidence="1 2">
    <name type="scientific">Clonostachys rosea f. rosea IK726</name>
    <dbReference type="NCBI Taxonomy" id="1349383"/>
    <lineage>
        <taxon>Eukaryota</taxon>
        <taxon>Fungi</taxon>
        <taxon>Dikarya</taxon>
        <taxon>Ascomycota</taxon>
        <taxon>Pezizomycotina</taxon>
        <taxon>Sordariomycetes</taxon>
        <taxon>Hypocreomycetidae</taxon>
        <taxon>Hypocreales</taxon>
        <taxon>Bionectriaceae</taxon>
        <taxon>Clonostachys</taxon>
    </lineage>
</organism>
<name>A0ACA9UDS4_BIOOC</name>
<proteinExistence type="predicted"/>